<dbReference type="AlphaFoldDB" id="A0A1Z3HV35"/>
<name>A0A1Z3HV35_9CYAN</name>
<dbReference type="Pfam" id="PF01850">
    <property type="entry name" value="PIN"/>
    <property type="match status" value="1"/>
</dbReference>
<dbReference type="InterPro" id="IPR041705">
    <property type="entry name" value="PIN_Sll0205"/>
</dbReference>
<dbReference type="STRING" id="1641165.XM38_00650"/>
<dbReference type="Proteomes" id="UP000191901">
    <property type="component" value="Chromosome"/>
</dbReference>
<dbReference type="EMBL" id="CP021983">
    <property type="protein sequence ID" value="ASC74135.1"/>
    <property type="molecule type" value="Genomic_DNA"/>
</dbReference>
<proteinExistence type="predicted"/>
<evidence type="ECO:0000313" key="3">
    <source>
        <dbReference type="Proteomes" id="UP000191901"/>
    </source>
</evidence>
<evidence type="ECO:0000313" key="2">
    <source>
        <dbReference type="EMBL" id="ASC74135.1"/>
    </source>
</evidence>
<dbReference type="Gene3D" id="3.40.50.1010">
    <property type="entry name" value="5'-nuclease"/>
    <property type="match status" value="1"/>
</dbReference>
<feature type="domain" description="PIN" evidence="1">
    <location>
        <begin position="4"/>
        <end position="123"/>
    </location>
</feature>
<protein>
    <submittedName>
        <fullName evidence="2">PIN domain nuclease</fullName>
    </submittedName>
</protein>
<sequence>MKLLLDTHTFIWWDSQSSQIPEGTLDLLKSPDNELLLSLVSVWEIQIKAHLGKLELKAPLLDIVQRQESQNGVVILPIALAHIIELDQLPWHHKDPFDRLLIAQSRVEAATLVSKDPAFNHYDCQMIW</sequence>
<keyword evidence="3" id="KW-1185">Reference proteome</keyword>
<evidence type="ECO:0000259" key="1">
    <source>
        <dbReference type="Pfam" id="PF01850"/>
    </source>
</evidence>
<dbReference type="PANTHER" id="PTHR36173">
    <property type="entry name" value="RIBONUCLEASE VAPC16-RELATED"/>
    <property type="match status" value="1"/>
</dbReference>
<dbReference type="InterPro" id="IPR002716">
    <property type="entry name" value="PIN_dom"/>
</dbReference>
<dbReference type="RefSeq" id="WP_080805008.1">
    <property type="nucleotide sequence ID" value="NZ_CP021983.2"/>
</dbReference>
<dbReference type="KEGG" id="hhg:XM38_051100"/>
<dbReference type="SUPFAM" id="SSF88723">
    <property type="entry name" value="PIN domain-like"/>
    <property type="match status" value="1"/>
</dbReference>
<organism evidence="2 3">
    <name type="scientific">Halomicronema hongdechloris C2206</name>
    <dbReference type="NCBI Taxonomy" id="1641165"/>
    <lineage>
        <taxon>Bacteria</taxon>
        <taxon>Bacillati</taxon>
        <taxon>Cyanobacteriota</taxon>
        <taxon>Cyanophyceae</taxon>
        <taxon>Nodosilineales</taxon>
        <taxon>Nodosilineaceae</taxon>
        <taxon>Halomicronema</taxon>
    </lineage>
</organism>
<dbReference type="InterPro" id="IPR029060">
    <property type="entry name" value="PIN-like_dom_sf"/>
</dbReference>
<reference evidence="2 3" key="1">
    <citation type="journal article" date="2016" name="Biochim. Biophys. Acta">
        <title>Characterization of red-shifted phycobilisomes isolated from the chlorophyll f-containing cyanobacterium Halomicronema hongdechloris.</title>
        <authorList>
            <person name="Li Y."/>
            <person name="Lin Y."/>
            <person name="Garvey C.J."/>
            <person name="Birch D."/>
            <person name="Corkery R.W."/>
            <person name="Loughlin P.C."/>
            <person name="Scheer H."/>
            <person name="Willows R.D."/>
            <person name="Chen M."/>
        </authorList>
    </citation>
    <scope>NUCLEOTIDE SEQUENCE [LARGE SCALE GENOMIC DNA]</scope>
    <source>
        <strain evidence="2 3">C2206</strain>
    </source>
</reference>
<dbReference type="OrthoDB" id="9798990at2"/>
<dbReference type="InterPro" id="IPR052919">
    <property type="entry name" value="TA_system_RNase"/>
</dbReference>
<accession>A0A1Z3HV35</accession>
<dbReference type="PANTHER" id="PTHR36173:SF2">
    <property type="entry name" value="RIBONUCLEASE VAPC16"/>
    <property type="match status" value="1"/>
</dbReference>
<dbReference type="CDD" id="cd09872">
    <property type="entry name" value="PIN_Sll0205-like"/>
    <property type="match status" value="1"/>
</dbReference>
<gene>
    <name evidence="2" type="ORF">XM38_051100</name>
</gene>